<comment type="cofactor">
    <cofactor evidence="2">
        <name>Zn(2+)</name>
        <dbReference type="ChEBI" id="CHEBI:29105"/>
    </cofactor>
</comment>
<protein>
    <recommendedName>
        <fullName evidence="4">mannose-6-phosphate isomerase</fullName>
        <ecNumber evidence="4">5.3.1.8</ecNumber>
    </recommendedName>
    <alternativeName>
        <fullName evidence="8">Phosphohexomutase</fullName>
    </alternativeName>
    <alternativeName>
        <fullName evidence="9">Phosphomannose isomerase</fullName>
    </alternativeName>
</protein>
<dbReference type="EMBL" id="CP103300">
    <property type="protein sequence ID" value="UYM18505.1"/>
    <property type="molecule type" value="Genomic_DNA"/>
</dbReference>
<dbReference type="InterPro" id="IPR049071">
    <property type="entry name" value="MPI_cupin_dom"/>
</dbReference>
<dbReference type="EC" id="5.3.1.8" evidence="4"/>
<evidence type="ECO:0000256" key="4">
    <source>
        <dbReference type="ARBA" id="ARBA00011956"/>
    </source>
</evidence>
<keyword evidence="7 12" id="KW-0413">Isomerase</keyword>
<evidence type="ECO:0000256" key="9">
    <source>
        <dbReference type="ARBA" id="ARBA00030762"/>
    </source>
</evidence>
<dbReference type="Pfam" id="PF20511">
    <property type="entry name" value="PMI_typeI_cat"/>
    <property type="match status" value="1"/>
</dbReference>
<dbReference type="Gene3D" id="2.60.120.10">
    <property type="entry name" value="Jelly Rolls"/>
    <property type="match status" value="2"/>
</dbReference>
<evidence type="ECO:0000313" key="12">
    <source>
        <dbReference type="EMBL" id="UYM18505.1"/>
    </source>
</evidence>
<keyword evidence="6" id="KW-0862">Zinc</keyword>
<organism evidence="12 13">
    <name type="scientific">Endozoicomonas euniceicola</name>
    <dbReference type="NCBI Taxonomy" id="1234143"/>
    <lineage>
        <taxon>Bacteria</taxon>
        <taxon>Pseudomonadati</taxon>
        <taxon>Pseudomonadota</taxon>
        <taxon>Gammaproteobacteria</taxon>
        <taxon>Oceanospirillales</taxon>
        <taxon>Endozoicomonadaceae</taxon>
        <taxon>Endozoicomonas</taxon>
    </lineage>
</organism>
<dbReference type="RefSeq" id="WP_262601266.1">
    <property type="nucleotide sequence ID" value="NZ_CP103300.1"/>
</dbReference>
<reference evidence="12" key="1">
    <citation type="submission" date="2022-10" db="EMBL/GenBank/DDBJ databases">
        <title>Completed Genome Sequence of two octocoral isolated bacterium, Endozoicomonas euniceicola EF212T and Endozoicomonas gorgoniicola PS125T.</title>
        <authorList>
            <person name="Chiou Y.-J."/>
            <person name="Chen Y.-H."/>
        </authorList>
    </citation>
    <scope>NUCLEOTIDE SEQUENCE</scope>
    <source>
        <strain evidence="12">EF212</strain>
    </source>
</reference>
<evidence type="ECO:0000256" key="5">
    <source>
        <dbReference type="ARBA" id="ARBA00022723"/>
    </source>
</evidence>
<evidence type="ECO:0000259" key="10">
    <source>
        <dbReference type="Pfam" id="PF20511"/>
    </source>
</evidence>
<evidence type="ECO:0000256" key="1">
    <source>
        <dbReference type="ARBA" id="ARBA00000757"/>
    </source>
</evidence>
<evidence type="ECO:0000256" key="7">
    <source>
        <dbReference type="ARBA" id="ARBA00023235"/>
    </source>
</evidence>
<dbReference type="InterPro" id="IPR014710">
    <property type="entry name" value="RmlC-like_jellyroll"/>
</dbReference>
<dbReference type="NCBIfam" id="TIGR00218">
    <property type="entry name" value="manA"/>
    <property type="match status" value="1"/>
</dbReference>
<evidence type="ECO:0000313" key="13">
    <source>
        <dbReference type="Proteomes" id="UP001163255"/>
    </source>
</evidence>
<dbReference type="InterPro" id="IPR046457">
    <property type="entry name" value="PMI_typeI_cat"/>
</dbReference>
<dbReference type="Proteomes" id="UP001163255">
    <property type="component" value="Chromosome"/>
</dbReference>
<evidence type="ECO:0000256" key="2">
    <source>
        <dbReference type="ARBA" id="ARBA00001947"/>
    </source>
</evidence>
<dbReference type="SUPFAM" id="SSF51182">
    <property type="entry name" value="RmlC-like cupins"/>
    <property type="match status" value="1"/>
</dbReference>
<keyword evidence="5" id="KW-0479">Metal-binding</keyword>
<proteinExistence type="inferred from homology"/>
<dbReference type="Gene3D" id="1.10.441.10">
    <property type="entry name" value="Phosphomannose Isomerase, domain 2"/>
    <property type="match status" value="1"/>
</dbReference>
<dbReference type="InterPro" id="IPR016305">
    <property type="entry name" value="Mannose-6-P_Isomerase"/>
</dbReference>
<dbReference type="PRINTS" id="PR00714">
    <property type="entry name" value="MAN6PISMRASE"/>
</dbReference>
<dbReference type="PROSITE" id="PS00965">
    <property type="entry name" value="PMI_I_1"/>
    <property type="match status" value="1"/>
</dbReference>
<gene>
    <name evidence="12" type="primary">manA</name>
    <name evidence="12" type="ORF">NX720_11580</name>
</gene>
<dbReference type="InterPro" id="IPR018050">
    <property type="entry name" value="Pmannose_isomerase-type1_CS"/>
</dbReference>
<dbReference type="InterPro" id="IPR001250">
    <property type="entry name" value="Man6P_Isoase-1"/>
</dbReference>
<keyword evidence="13" id="KW-1185">Reference proteome</keyword>
<dbReference type="CDD" id="cd07011">
    <property type="entry name" value="cupin_PMI_type_I_N"/>
    <property type="match status" value="1"/>
</dbReference>
<dbReference type="InterPro" id="IPR011051">
    <property type="entry name" value="RmlC_Cupin_sf"/>
</dbReference>
<dbReference type="PIRSF" id="PIRSF001480">
    <property type="entry name" value="Mannose-6-phosphate_isomerase"/>
    <property type="match status" value="1"/>
</dbReference>
<dbReference type="PANTHER" id="PTHR10309">
    <property type="entry name" value="MANNOSE-6-PHOSPHATE ISOMERASE"/>
    <property type="match status" value="1"/>
</dbReference>
<accession>A0ABY6H0E0</accession>
<evidence type="ECO:0000259" key="11">
    <source>
        <dbReference type="Pfam" id="PF21621"/>
    </source>
</evidence>
<feature type="domain" description="Mannose-6-phosphate isomerase cupin" evidence="11">
    <location>
        <begin position="319"/>
        <end position="391"/>
    </location>
</feature>
<evidence type="ECO:0000256" key="3">
    <source>
        <dbReference type="ARBA" id="ARBA00010772"/>
    </source>
</evidence>
<evidence type="ECO:0000256" key="8">
    <source>
        <dbReference type="ARBA" id="ARBA00029741"/>
    </source>
</evidence>
<comment type="catalytic activity">
    <reaction evidence="1">
        <text>D-mannose 6-phosphate = D-fructose 6-phosphate</text>
        <dbReference type="Rhea" id="RHEA:12356"/>
        <dbReference type="ChEBI" id="CHEBI:58735"/>
        <dbReference type="ChEBI" id="CHEBI:61527"/>
        <dbReference type="EC" id="5.3.1.8"/>
    </reaction>
</comment>
<dbReference type="Pfam" id="PF21621">
    <property type="entry name" value="MPI_cupin_dom"/>
    <property type="match status" value="1"/>
</dbReference>
<dbReference type="PANTHER" id="PTHR10309:SF0">
    <property type="entry name" value="MANNOSE-6-PHOSPHATE ISOMERASE"/>
    <property type="match status" value="1"/>
</dbReference>
<dbReference type="GO" id="GO:0004476">
    <property type="term" value="F:mannose-6-phosphate isomerase activity"/>
    <property type="evidence" value="ECO:0007669"/>
    <property type="project" value="UniProtKB-EC"/>
</dbReference>
<sequence length="396" mass="43886">MIYKLENTIQDYVWGCPESMLKLFNIENSEKKPMAELWMGAHPKAPSSLIGHQKYQSLLDYISIDVEVLGEASQNTFGSGLPFLFKVLSADLPLSIQAHPDKAQAEAGFKRENALGLPLNAANRNYRDPNHKPELVYALTPFKAMNGFRQVKEIVSLFRMANISALTEALDKLDNSPNESGLKLFYQTIMTLKGQQKENLIKEAFEYSKQSDVEAWKEVCCLHEYYPGDIGVLSPLLLNLVTLSPGDAMFLKAGTLHAYLKGTALEIMACSDNVLRGGLTKKHVDIEELLKTIDFGSTSEDQLLLEPTNTNNGELLFKAPVNDFCMSIITPEESPEPFCINSAEILFSIKGSQEIICDNGEQLILHKGESCFISAKSKQFSVTGSGQLARANSIIH</sequence>
<feature type="domain" description="Phosphomannose isomerase type I catalytic" evidence="10">
    <location>
        <begin position="2"/>
        <end position="150"/>
    </location>
</feature>
<evidence type="ECO:0000256" key="6">
    <source>
        <dbReference type="ARBA" id="ARBA00022833"/>
    </source>
</evidence>
<name>A0ABY6H0E0_9GAMM</name>
<comment type="similarity">
    <text evidence="3">Belongs to the mannose-6-phosphate isomerase type 1 family.</text>
</comment>